<evidence type="ECO:0000313" key="4">
    <source>
        <dbReference type="Proteomes" id="UP000034201"/>
    </source>
</evidence>
<dbReference type="Proteomes" id="UP000034201">
    <property type="component" value="Unassembled WGS sequence"/>
</dbReference>
<dbReference type="AlphaFoldDB" id="A0A0G1WN11"/>
<dbReference type="InterPro" id="IPR028098">
    <property type="entry name" value="Glyco_trans_4-like_N"/>
</dbReference>
<evidence type="ECO:0000313" key="3">
    <source>
        <dbReference type="EMBL" id="KKW19985.1"/>
    </source>
</evidence>
<proteinExistence type="predicted"/>
<organism evidence="3 4">
    <name type="scientific">Candidatus Adlerbacteria bacterium GW2011_GWC1_50_9</name>
    <dbReference type="NCBI Taxonomy" id="1618608"/>
    <lineage>
        <taxon>Bacteria</taxon>
        <taxon>Candidatus Adleribacteriota</taxon>
    </lineage>
</organism>
<dbReference type="GO" id="GO:0016757">
    <property type="term" value="F:glycosyltransferase activity"/>
    <property type="evidence" value="ECO:0007669"/>
    <property type="project" value="InterPro"/>
</dbReference>
<reference evidence="3 4" key="1">
    <citation type="journal article" date="2015" name="Nature">
        <title>rRNA introns, odd ribosomes, and small enigmatic genomes across a large radiation of phyla.</title>
        <authorList>
            <person name="Brown C.T."/>
            <person name="Hug L.A."/>
            <person name="Thomas B.C."/>
            <person name="Sharon I."/>
            <person name="Castelle C.J."/>
            <person name="Singh A."/>
            <person name="Wilkins M.J."/>
            <person name="Williams K.H."/>
            <person name="Banfield J.F."/>
        </authorList>
    </citation>
    <scope>NUCLEOTIDE SEQUENCE [LARGE SCALE GENOMIC DNA]</scope>
</reference>
<name>A0A0G1WN11_9BACT</name>
<feature type="domain" description="Glycosyl transferase family 1" evidence="1">
    <location>
        <begin position="511"/>
        <end position="667"/>
    </location>
</feature>
<dbReference type="CDD" id="cd03801">
    <property type="entry name" value="GT4_PimA-like"/>
    <property type="match status" value="2"/>
</dbReference>
<protein>
    <recommendedName>
        <fullName evidence="5">Glycosyltransferase</fullName>
    </recommendedName>
</protein>
<sequence length="699" mass="78787">MKLLILTQKVDREDDNLGAFYYWFEACARRAESVVIIANAVGFASFPPHVSVYSLGKEHGFSRLKRIWRFLVLFSRHYARADAVLFHQIPEFVVAAAPFLISLKKPSALWYAHKSVTWKLRLAEKLVSFVFTSSCEGFRIHSKKVVVVGQAIDTERFSPGKSPLAHPSALRLVTIGRISSVKNYEALIRACAELKKTWGRQWVLTIAGGPLLPKDSFYLDSLKMLVSRLGLDREIVFLGPLPYREIPDILRDHDLFVNLSRTGSMDKAVLEAMAVGLSVLTSNEAYRDILPPQYFLVHQGPEFLAGRIKNLADESRPNLTLRRTVVSRAATITFVVNSLSGGGAERLVVDEINECIRRGIPVRLITLRPEKAGASLLAECRIAESNRRNIVFRGMLDLSSWLRFVLTIREWRPRILVTHLWFANTIGRVAGAICRVPAIVSFEHNVYDAVKSPWQFFVDRMLQRFSDRIVAVSRGVCESLVRHGINRGKIVILLNGVDLSRIRERKGGMKREKFGVPQGAFLFFFIGRLTRQKGLDVLFAPLRDIPGVFLLVAGDGEERARLEALAEEYRLRERVRFLGERRDIPQLLSCADCVLLPSRWEGFGIAAVEAMAAGVPVIASDVGGFREIIISGTNGVLVPLGDVDAFKREMERMMRDAGFRRAISRNALLRARDFDILHHVDQFLTMLSLIEYRHAGIIS</sequence>
<feature type="domain" description="Glycosyltransferase subfamily 4-like N-terminal" evidence="2">
    <location>
        <begin position="342"/>
        <end position="501"/>
    </location>
</feature>
<gene>
    <name evidence="3" type="ORF">UY61_C0047G0006</name>
</gene>
<dbReference type="PANTHER" id="PTHR12526">
    <property type="entry name" value="GLYCOSYLTRANSFERASE"/>
    <property type="match status" value="1"/>
</dbReference>
<dbReference type="Gene3D" id="3.40.50.2000">
    <property type="entry name" value="Glycogen Phosphorylase B"/>
    <property type="match status" value="3"/>
</dbReference>
<dbReference type="PANTHER" id="PTHR12526:SF630">
    <property type="entry name" value="GLYCOSYLTRANSFERASE"/>
    <property type="match status" value="1"/>
</dbReference>
<accession>A0A0G1WN11</accession>
<dbReference type="Pfam" id="PF13439">
    <property type="entry name" value="Glyco_transf_4"/>
    <property type="match status" value="1"/>
</dbReference>
<evidence type="ECO:0008006" key="5">
    <source>
        <dbReference type="Google" id="ProtNLM"/>
    </source>
</evidence>
<feature type="domain" description="Glycosyl transferase family 1" evidence="1">
    <location>
        <begin position="172"/>
        <end position="311"/>
    </location>
</feature>
<dbReference type="EMBL" id="LCQQ01000047">
    <property type="protein sequence ID" value="KKW19985.1"/>
    <property type="molecule type" value="Genomic_DNA"/>
</dbReference>
<dbReference type="InterPro" id="IPR001296">
    <property type="entry name" value="Glyco_trans_1"/>
</dbReference>
<dbReference type="Pfam" id="PF00534">
    <property type="entry name" value="Glycos_transf_1"/>
    <property type="match status" value="2"/>
</dbReference>
<dbReference type="SUPFAM" id="SSF53756">
    <property type="entry name" value="UDP-Glycosyltransferase/glycogen phosphorylase"/>
    <property type="match status" value="2"/>
</dbReference>
<dbReference type="PATRIC" id="fig|1618608.3.peg.654"/>
<comment type="caution">
    <text evidence="3">The sequence shown here is derived from an EMBL/GenBank/DDBJ whole genome shotgun (WGS) entry which is preliminary data.</text>
</comment>
<evidence type="ECO:0000259" key="1">
    <source>
        <dbReference type="Pfam" id="PF00534"/>
    </source>
</evidence>
<evidence type="ECO:0000259" key="2">
    <source>
        <dbReference type="Pfam" id="PF13439"/>
    </source>
</evidence>